<accession>A0ABX1HLZ7</accession>
<comment type="caution">
    <text evidence="3">The sequence shown here is derived from an EMBL/GenBank/DDBJ whole genome shotgun (WGS) entry which is preliminary data.</text>
</comment>
<feature type="compositionally biased region" description="Basic and acidic residues" evidence="1">
    <location>
        <begin position="156"/>
        <end position="167"/>
    </location>
</feature>
<dbReference type="PANTHER" id="PTHR30007">
    <property type="entry name" value="PHP DOMAIN PROTEIN"/>
    <property type="match status" value="1"/>
</dbReference>
<evidence type="ECO:0000313" key="4">
    <source>
        <dbReference type="Proteomes" id="UP000717634"/>
    </source>
</evidence>
<proteinExistence type="predicted"/>
<evidence type="ECO:0000256" key="1">
    <source>
        <dbReference type="SAM" id="MobiDB-lite"/>
    </source>
</evidence>
<reference evidence="3 4" key="1">
    <citation type="submission" date="2020-03" db="EMBL/GenBank/DDBJ databases">
        <title>Genomic Encyclopedia of Type Strains, Phase IV (KMG-V): Genome sequencing to study the core and pangenomes of soil and plant-associated prokaryotes.</title>
        <authorList>
            <person name="Whitman W."/>
        </authorList>
    </citation>
    <scope>NUCLEOTIDE SEQUENCE [LARGE SCALE GENOMIC DNA]</scope>
    <source>
        <strain evidence="3 4">1B</strain>
    </source>
</reference>
<feature type="compositionally biased region" description="Basic residues" evidence="1">
    <location>
        <begin position="120"/>
        <end position="135"/>
    </location>
</feature>
<dbReference type="Proteomes" id="UP000717634">
    <property type="component" value="Unassembled WGS sequence"/>
</dbReference>
<name>A0ABX1HLZ7_9BACT</name>
<keyword evidence="4" id="KW-1185">Reference proteome</keyword>
<feature type="domain" description="Insertion element IS402-like" evidence="2">
    <location>
        <begin position="9"/>
        <end position="88"/>
    </location>
</feature>
<feature type="region of interest" description="Disordered" evidence="1">
    <location>
        <begin position="116"/>
        <end position="167"/>
    </location>
</feature>
<sequence>MATIQEFSISDTLWARLEPLLPVHVPKPHPLGRHRRRIADRQVLNAIFFVLRTGCQWKAVDATGLCKGSTAHSRFQEWVQAGVFARLWDEALQDYDELIGLNFAWMALDGSLHKAPLGGKKNRAQPHGPRQRRRQAQPLDRSTRHAGGAGAGGGEPARHEIDGEHLA</sequence>
<protein>
    <submittedName>
        <fullName evidence="3">Transposase</fullName>
    </submittedName>
</protein>
<gene>
    <name evidence="3" type="ORF">HBN54_003851</name>
</gene>
<dbReference type="PANTHER" id="PTHR30007:SF0">
    <property type="entry name" value="TRANSPOSASE"/>
    <property type="match status" value="1"/>
</dbReference>
<dbReference type="Pfam" id="PF13340">
    <property type="entry name" value="DUF4096"/>
    <property type="match status" value="1"/>
</dbReference>
<dbReference type="InterPro" id="IPR025161">
    <property type="entry name" value="IS402-like_dom"/>
</dbReference>
<evidence type="ECO:0000259" key="2">
    <source>
        <dbReference type="Pfam" id="PF13340"/>
    </source>
</evidence>
<dbReference type="EMBL" id="JAAVTK010000014">
    <property type="protein sequence ID" value="NKI91235.1"/>
    <property type="molecule type" value="Genomic_DNA"/>
</dbReference>
<evidence type="ECO:0000313" key="3">
    <source>
        <dbReference type="EMBL" id="NKI91235.1"/>
    </source>
</evidence>
<organism evidence="3 4">
    <name type="scientific">Hymenobacter artigasi</name>
    <dbReference type="NCBI Taxonomy" id="2719616"/>
    <lineage>
        <taxon>Bacteria</taxon>
        <taxon>Pseudomonadati</taxon>
        <taxon>Bacteroidota</taxon>
        <taxon>Cytophagia</taxon>
        <taxon>Cytophagales</taxon>
        <taxon>Hymenobacteraceae</taxon>
        <taxon>Hymenobacter</taxon>
    </lineage>
</organism>